<reference evidence="2 3" key="1">
    <citation type="submission" date="2018-11" db="EMBL/GenBank/DDBJ databases">
        <authorList>
            <consortium name="Pathogen Informatics"/>
        </authorList>
    </citation>
    <scope>NUCLEOTIDE SEQUENCE [LARGE SCALE GENOMIC DNA]</scope>
    <source>
        <strain evidence="2 3">Zambia</strain>
    </source>
</reference>
<name>A0A183LJ34_9TREM</name>
<protein>
    <recommendedName>
        <fullName evidence="1">Reverse transcriptase domain-containing protein</fullName>
    </recommendedName>
</protein>
<organism evidence="2 3">
    <name type="scientific">Schistosoma margrebowiei</name>
    <dbReference type="NCBI Taxonomy" id="48269"/>
    <lineage>
        <taxon>Eukaryota</taxon>
        <taxon>Metazoa</taxon>
        <taxon>Spiralia</taxon>
        <taxon>Lophotrochozoa</taxon>
        <taxon>Platyhelminthes</taxon>
        <taxon>Trematoda</taxon>
        <taxon>Digenea</taxon>
        <taxon>Strigeidida</taxon>
        <taxon>Schistosomatoidea</taxon>
        <taxon>Schistosomatidae</taxon>
        <taxon>Schistosoma</taxon>
    </lineage>
</organism>
<sequence>MAFRTYAIKRLINCNSKQQQQQQDTNKQHQMNLKLIVLSNKFRAFHDLLNGEGTTVESNWKAIKEAITSICHEVLGHKKHHRKEWITVDTLDKIQERRNKKAAINTSRRRAEKAKAQAEYTEVNKQMKRSTRTDKGKYVEDLAMTVEKAAREGNMKDLYDTTKKFSENYLKPERPVKSNEDKVITSIKEQQHRSCTDQIATLWIIVEQSIEWNSSLYINCIDFEKAFDSVNRKILWKVFRHYGVPVKIVNIIRNFYDDLTNSSGVKTSIRQGCLLSPSLVPLVVDWIMRTPSSGGQHGIQWTSRIKLDDLNFTSGLAFLPHSHQQIQWKTTCVAAASATVGLNIHKGNSKILRCNTACTNPITIDGENLEDVKLFTYLGSIIDEHGVSDSDVKARIGKARAEYLQLKNI</sequence>
<evidence type="ECO:0000313" key="2">
    <source>
        <dbReference type="EMBL" id="VDO59196.1"/>
    </source>
</evidence>
<keyword evidence="3" id="KW-1185">Reference proteome</keyword>
<evidence type="ECO:0000259" key="1">
    <source>
        <dbReference type="Pfam" id="PF00078"/>
    </source>
</evidence>
<dbReference type="Proteomes" id="UP000277204">
    <property type="component" value="Unassembled WGS sequence"/>
</dbReference>
<dbReference type="EMBL" id="UZAI01001144">
    <property type="protein sequence ID" value="VDO59196.1"/>
    <property type="molecule type" value="Genomic_DNA"/>
</dbReference>
<proteinExistence type="predicted"/>
<feature type="domain" description="Reverse transcriptase" evidence="1">
    <location>
        <begin position="197"/>
        <end position="292"/>
    </location>
</feature>
<accession>A0A183LJ34</accession>
<dbReference type="InterPro" id="IPR000477">
    <property type="entry name" value="RT_dom"/>
</dbReference>
<dbReference type="Pfam" id="PF00078">
    <property type="entry name" value="RVT_1"/>
    <property type="match status" value="1"/>
</dbReference>
<dbReference type="AlphaFoldDB" id="A0A183LJ34"/>
<gene>
    <name evidence="2" type="ORF">SMRZ_LOCUS3809</name>
</gene>
<dbReference type="PANTHER" id="PTHR47027">
    <property type="entry name" value="REVERSE TRANSCRIPTASE DOMAIN-CONTAINING PROTEIN"/>
    <property type="match status" value="1"/>
</dbReference>
<dbReference type="PANTHER" id="PTHR47027:SF25">
    <property type="entry name" value="REVERSE TRANSCRIPTASE DOMAIN-CONTAINING PROTEIN"/>
    <property type="match status" value="1"/>
</dbReference>
<evidence type="ECO:0000313" key="3">
    <source>
        <dbReference type="Proteomes" id="UP000277204"/>
    </source>
</evidence>